<feature type="compositionally biased region" description="Low complexity" evidence="1">
    <location>
        <begin position="81"/>
        <end position="93"/>
    </location>
</feature>
<accession>A0ABP9H0X6</accession>
<organism evidence="2 3">
    <name type="scientific">Streptomonospora halophila</name>
    <dbReference type="NCBI Taxonomy" id="427369"/>
    <lineage>
        <taxon>Bacteria</taxon>
        <taxon>Bacillati</taxon>
        <taxon>Actinomycetota</taxon>
        <taxon>Actinomycetes</taxon>
        <taxon>Streptosporangiales</taxon>
        <taxon>Nocardiopsidaceae</taxon>
        <taxon>Streptomonospora</taxon>
    </lineage>
</organism>
<evidence type="ECO:0008006" key="4">
    <source>
        <dbReference type="Google" id="ProtNLM"/>
    </source>
</evidence>
<comment type="caution">
    <text evidence="2">The sequence shown here is derived from an EMBL/GenBank/DDBJ whole genome shotgun (WGS) entry which is preliminary data.</text>
</comment>
<dbReference type="EMBL" id="BAABIK010000055">
    <property type="protein sequence ID" value="GAA4958588.1"/>
    <property type="molecule type" value="Genomic_DNA"/>
</dbReference>
<reference evidence="3" key="1">
    <citation type="journal article" date="2019" name="Int. J. Syst. Evol. Microbiol.">
        <title>The Global Catalogue of Microorganisms (GCM) 10K type strain sequencing project: providing services to taxonomists for standard genome sequencing and annotation.</title>
        <authorList>
            <consortium name="The Broad Institute Genomics Platform"/>
            <consortium name="The Broad Institute Genome Sequencing Center for Infectious Disease"/>
            <person name="Wu L."/>
            <person name="Ma J."/>
        </authorList>
    </citation>
    <scope>NUCLEOTIDE SEQUENCE [LARGE SCALE GENOMIC DNA]</scope>
    <source>
        <strain evidence="3">JCM 18123</strain>
    </source>
</reference>
<evidence type="ECO:0000256" key="1">
    <source>
        <dbReference type="SAM" id="MobiDB-lite"/>
    </source>
</evidence>
<dbReference type="Proteomes" id="UP001499993">
    <property type="component" value="Unassembled WGS sequence"/>
</dbReference>
<name>A0ABP9H0X6_9ACTN</name>
<proteinExistence type="predicted"/>
<sequence>MPLSQDRGKSRGGVPADRRERSGRGAGAPGPGSARRGCRPMPPTAAGPTGRRCVGGGSGHHRRAGRPGRPPQGAGIGGRQAPGLRPRGGACARAAPQRHAVECATNGLKQHQGRATRYDKLRVRYAATVPIAIINDWL</sequence>
<protein>
    <recommendedName>
        <fullName evidence="4">Transposase</fullName>
    </recommendedName>
</protein>
<keyword evidence="3" id="KW-1185">Reference proteome</keyword>
<gene>
    <name evidence="2" type="ORF">GCM10023224_50710</name>
</gene>
<evidence type="ECO:0000313" key="2">
    <source>
        <dbReference type="EMBL" id="GAA4958588.1"/>
    </source>
</evidence>
<evidence type="ECO:0000313" key="3">
    <source>
        <dbReference type="Proteomes" id="UP001499993"/>
    </source>
</evidence>
<feature type="region of interest" description="Disordered" evidence="1">
    <location>
        <begin position="1"/>
        <end position="93"/>
    </location>
</feature>